<reference evidence="5" key="1">
    <citation type="submission" date="2023-01" db="EMBL/GenBank/DDBJ databases">
        <title>Key to firefly adult light organ development and bioluminescence: homeobox transcription factors regulate luciferase expression and transportation to peroxisome.</title>
        <authorList>
            <person name="Fu X."/>
        </authorList>
    </citation>
    <scope>NUCLEOTIDE SEQUENCE [LARGE SCALE GENOMIC DNA]</scope>
</reference>
<name>A0AAN7P0P8_9COLE</name>
<keyword evidence="5" id="KW-1185">Reference proteome</keyword>
<gene>
    <name evidence="4" type="ORF">RN001_010286</name>
</gene>
<dbReference type="PANTHER" id="PTHR11008:SF32">
    <property type="entry name" value="CIRCADIAN CLOCK-CONTROLLED PROTEIN DAYWAKE-RELATED"/>
    <property type="match status" value="1"/>
</dbReference>
<dbReference type="Pfam" id="PF06585">
    <property type="entry name" value="JHBP"/>
    <property type="match status" value="1"/>
</dbReference>
<evidence type="ECO:0000256" key="1">
    <source>
        <dbReference type="ARBA" id="ARBA00022729"/>
    </source>
</evidence>
<dbReference type="Gene3D" id="3.15.10.30">
    <property type="entry name" value="Haemolymph juvenile hormone binding protein"/>
    <property type="match status" value="1"/>
</dbReference>
<keyword evidence="2" id="KW-0090">Biological rhythms</keyword>
<comment type="caution">
    <text evidence="4">The sequence shown here is derived from an EMBL/GenBank/DDBJ whole genome shotgun (WGS) entry which is preliminary data.</text>
</comment>
<keyword evidence="1" id="KW-0732">Signal</keyword>
<evidence type="ECO:0000313" key="4">
    <source>
        <dbReference type="EMBL" id="KAK4877780.1"/>
    </source>
</evidence>
<dbReference type="FunFam" id="3.15.10.30:FF:000001">
    <property type="entry name" value="Takeout-like protein 1"/>
    <property type="match status" value="1"/>
</dbReference>
<evidence type="ECO:0000256" key="2">
    <source>
        <dbReference type="ARBA" id="ARBA00023108"/>
    </source>
</evidence>
<evidence type="ECO:0000313" key="5">
    <source>
        <dbReference type="Proteomes" id="UP001353858"/>
    </source>
</evidence>
<dbReference type="GO" id="GO:0007623">
    <property type="term" value="P:circadian rhythm"/>
    <property type="evidence" value="ECO:0007669"/>
    <property type="project" value="UniProtKB-ARBA"/>
</dbReference>
<dbReference type="Proteomes" id="UP001353858">
    <property type="component" value="Unassembled WGS sequence"/>
</dbReference>
<comment type="similarity">
    <text evidence="3">Belongs to the TO family.</text>
</comment>
<dbReference type="PANTHER" id="PTHR11008">
    <property type="entry name" value="PROTEIN TAKEOUT-LIKE PROTEIN"/>
    <property type="match status" value="1"/>
</dbReference>
<dbReference type="InterPro" id="IPR038606">
    <property type="entry name" value="To_sf"/>
</dbReference>
<dbReference type="EMBL" id="JARPUR010000004">
    <property type="protein sequence ID" value="KAK4877780.1"/>
    <property type="molecule type" value="Genomic_DNA"/>
</dbReference>
<dbReference type="GO" id="GO:0005615">
    <property type="term" value="C:extracellular space"/>
    <property type="evidence" value="ECO:0007669"/>
    <property type="project" value="TreeGrafter"/>
</dbReference>
<proteinExistence type="inferred from homology"/>
<sequence>MINNYSKIYISITNKLRCDKVYKNDAPTHTDSVKPVLLCPIDKTAYIRNELFKNYFLCFQILASNFPICKLNPKELPECFAKAVEDTLKILKNPVPELGLPSIDPIEVESLQFQGGSGNIVLNQNLKNVKIFNMPSTKVTKAEINIEGYEFNNVLHTFVPEMKFTANCELIGKILLLPIRGNGNLDLNIYNLTAVISMRGGQVEKKKITYLKIDNTTCALTPGLVKIRFDNLFNGEKTLGDNMNKVLNDNWKEVFSEFKAAYEEVLAQYVHNLAGQVFNKVPLKDLFPGP</sequence>
<dbReference type="InterPro" id="IPR010562">
    <property type="entry name" value="Haemolymph_juvenile_hormone-bd"/>
</dbReference>
<organism evidence="4 5">
    <name type="scientific">Aquatica leii</name>
    <dbReference type="NCBI Taxonomy" id="1421715"/>
    <lineage>
        <taxon>Eukaryota</taxon>
        <taxon>Metazoa</taxon>
        <taxon>Ecdysozoa</taxon>
        <taxon>Arthropoda</taxon>
        <taxon>Hexapoda</taxon>
        <taxon>Insecta</taxon>
        <taxon>Pterygota</taxon>
        <taxon>Neoptera</taxon>
        <taxon>Endopterygota</taxon>
        <taxon>Coleoptera</taxon>
        <taxon>Polyphaga</taxon>
        <taxon>Elateriformia</taxon>
        <taxon>Elateroidea</taxon>
        <taxon>Lampyridae</taxon>
        <taxon>Luciolinae</taxon>
        <taxon>Aquatica</taxon>
    </lineage>
</organism>
<evidence type="ECO:0000256" key="3">
    <source>
        <dbReference type="ARBA" id="ARBA00060902"/>
    </source>
</evidence>
<dbReference type="AlphaFoldDB" id="A0AAN7P0P8"/>
<dbReference type="SMART" id="SM00700">
    <property type="entry name" value="JHBP"/>
    <property type="match status" value="1"/>
</dbReference>
<protein>
    <submittedName>
        <fullName evidence="4">Uncharacterized protein</fullName>
    </submittedName>
</protein>
<accession>A0AAN7P0P8</accession>